<dbReference type="Proteomes" id="UP001162881">
    <property type="component" value="Unassembled WGS sequence"/>
</dbReference>
<organism evidence="5 6">
    <name type="scientific">Novosphingobium organovorum</name>
    <dbReference type="NCBI Taxonomy" id="2930092"/>
    <lineage>
        <taxon>Bacteria</taxon>
        <taxon>Pseudomonadati</taxon>
        <taxon>Pseudomonadota</taxon>
        <taxon>Alphaproteobacteria</taxon>
        <taxon>Sphingomonadales</taxon>
        <taxon>Sphingomonadaceae</taxon>
        <taxon>Novosphingobium</taxon>
    </lineage>
</organism>
<feature type="region of interest" description="Disordered" evidence="4">
    <location>
        <begin position="748"/>
        <end position="778"/>
    </location>
</feature>
<feature type="region of interest" description="Disordered" evidence="4">
    <location>
        <begin position="581"/>
        <end position="625"/>
    </location>
</feature>
<gene>
    <name evidence="5" type="ORF">MTR62_02865</name>
</gene>
<reference evidence="5" key="1">
    <citation type="submission" date="2022-03" db="EMBL/GenBank/DDBJ databases">
        <title>Identification of a novel bacterium isolated from mangrove sediments.</title>
        <authorList>
            <person name="Pan X."/>
        </authorList>
    </citation>
    <scope>NUCLEOTIDE SEQUENCE</scope>
    <source>
        <strain evidence="5">B1949</strain>
    </source>
</reference>
<evidence type="ECO:0000256" key="1">
    <source>
        <dbReference type="ARBA" id="ARBA00004442"/>
    </source>
</evidence>
<sequence>MTGTTVLPGTVDTPYKPVETFDEQDIAAYGASSIEELLDAISPQTGSGRGRDTGRPIMLINGKRITSWREMRDIPPEAIRRLEVLPEEVALQFGYPADKRVVNIILKEHFAAVTGGGEYNRPTRGGYDSYELKSGIFRIAGPRRYNLSAKLTETSMLTEDERGIVRSADEMPTVASDPDPRRFRSLADGESEIEVNGTMTQGLGDGGLGGQLTANLAFTRDITRALSGLDTVTLESPSGETAIRTLDGPLATRVEANTFEAGLGYSTLLGDWQLSLTGDGSYADTTTRVDRNRDTSSLSEAALAGDLAITGALPALADAGADTAHNRALTVSSLATLSGRLLSLPAGDANLTVKAGYDYSHTSSSDTASELGTVRLTRGDVSGGVNLGIPLTSRSYGVLGALGDISLNVGGGLNHLSDFGTLANWTAGVNWAPRDTLTLQATYIVEDAAPTLAQLGAPQVETYNVSVYDFVNSTTALVTTTTGGNPDLQKERRRDWKISANWKLPFLDRSNLLVEYFRNRSNNVSESFPLLTSAVEEAFPDRVTRDAYGNLVAIDRRAVTYDEVSSSSLRWGLNLSGRIGSAMPQGGAPRGGAPTPAPVPRPQGEPSAPVAAMGASGGDRPAGGPAFDPARFEALRTALCAPVKDGEEPDLSALPEGLRARLTGEDGKIDPARLARLKQRVCSAEGAAAFDPARFAAIRTALCAPRAPGGQVDIADLPERMQARLRKEDGTIDTAKLDAMRANICSATQGQGGVAPEGQTPSASTPGSAPGGARAQGG</sequence>
<evidence type="ECO:0000256" key="2">
    <source>
        <dbReference type="ARBA" id="ARBA00023136"/>
    </source>
</evidence>
<name>A0ABT0B9X2_9SPHN</name>
<comment type="caution">
    <text evidence="5">The sequence shown here is derived from an EMBL/GenBank/DDBJ whole genome shotgun (WGS) entry which is preliminary data.</text>
</comment>
<dbReference type="SUPFAM" id="SSF56935">
    <property type="entry name" value="Porins"/>
    <property type="match status" value="1"/>
</dbReference>
<keyword evidence="2" id="KW-0472">Membrane</keyword>
<dbReference type="Gene3D" id="2.170.130.10">
    <property type="entry name" value="TonB-dependent receptor, plug domain"/>
    <property type="match status" value="1"/>
</dbReference>
<evidence type="ECO:0000313" key="5">
    <source>
        <dbReference type="EMBL" id="MCJ2181653.1"/>
    </source>
</evidence>
<feature type="non-terminal residue" evidence="5">
    <location>
        <position position="778"/>
    </location>
</feature>
<dbReference type="PANTHER" id="PTHR47234">
    <property type="match status" value="1"/>
</dbReference>
<dbReference type="InterPro" id="IPR037066">
    <property type="entry name" value="Plug_dom_sf"/>
</dbReference>
<dbReference type="PANTHER" id="PTHR47234:SF2">
    <property type="entry name" value="TONB-DEPENDENT RECEPTOR"/>
    <property type="match status" value="1"/>
</dbReference>
<accession>A0ABT0B9X2</accession>
<comment type="subcellular location">
    <subcellularLocation>
        <location evidence="1">Cell outer membrane</location>
    </subcellularLocation>
</comment>
<dbReference type="RefSeq" id="WP_244016769.1">
    <property type="nucleotide sequence ID" value="NZ_JALHLF010000005.1"/>
</dbReference>
<evidence type="ECO:0000256" key="4">
    <source>
        <dbReference type="SAM" id="MobiDB-lite"/>
    </source>
</evidence>
<proteinExistence type="predicted"/>
<evidence type="ECO:0008006" key="7">
    <source>
        <dbReference type="Google" id="ProtNLM"/>
    </source>
</evidence>
<feature type="compositionally biased region" description="Low complexity" evidence="4">
    <location>
        <begin position="584"/>
        <end position="594"/>
    </location>
</feature>
<dbReference type="EMBL" id="JALHLF010000005">
    <property type="protein sequence ID" value="MCJ2181653.1"/>
    <property type="molecule type" value="Genomic_DNA"/>
</dbReference>
<protein>
    <recommendedName>
        <fullName evidence="7">TonB-dependent receptor</fullName>
    </recommendedName>
</protein>
<dbReference type="Gene3D" id="2.40.170.20">
    <property type="entry name" value="TonB-dependent receptor, beta-barrel domain"/>
    <property type="match status" value="1"/>
</dbReference>
<evidence type="ECO:0000256" key="3">
    <source>
        <dbReference type="ARBA" id="ARBA00023237"/>
    </source>
</evidence>
<evidence type="ECO:0000313" key="6">
    <source>
        <dbReference type="Proteomes" id="UP001162881"/>
    </source>
</evidence>
<keyword evidence="6" id="KW-1185">Reference proteome</keyword>
<keyword evidence="3" id="KW-0998">Cell outer membrane</keyword>
<dbReference type="InterPro" id="IPR036942">
    <property type="entry name" value="Beta-barrel_TonB_sf"/>
</dbReference>